<keyword evidence="2" id="KW-1185">Reference proteome</keyword>
<sequence>MIARLQHGSHTTTIVSARFNPFPANLSTMAARFRFNRARLTSALCVRPVVSSRRPRRSHRTQQERYAKIVPCGNLQSLLTLLGNRHESDTAFFTWRAGQDDHCYTKRSRLGILNWVHFPPIFMGGLSSDVLEPRSRQCRQIPAF</sequence>
<evidence type="ECO:0000313" key="2">
    <source>
        <dbReference type="Proteomes" id="UP000299102"/>
    </source>
</evidence>
<reference evidence="1 2" key="1">
    <citation type="journal article" date="2019" name="Commun. Biol.">
        <title>The bagworm genome reveals a unique fibroin gene that provides high tensile strength.</title>
        <authorList>
            <person name="Kono N."/>
            <person name="Nakamura H."/>
            <person name="Ohtoshi R."/>
            <person name="Tomita M."/>
            <person name="Numata K."/>
            <person name="Arakawa K."/>
        </authorList>
    </citation>
    <scope>NUCLEOTIDE SEQUENCE [LARGE SCALE GENOMIC DNA]</scope>
</reference>
<comment type="caution">
    <text evidence="1">The sequence shown here is derived from an EMBL/GenBank/DDBJ whole genome shotgun (WGS) entry which is preliminary data.</text>
</comment>
<organism evidence="1 2">
    <name type="scientific">Eumeta variegata</name>
    <name type="common">Bagworm moth</name>
    <name type="synonym">Eumeta japonica</name>
    <dbReference type="NCBI Taxonomy" id="151549"/>
    <lineage>
        <taxon>Eukaryota</taxon>
        <taxon>Metazoa</taxon>
        <taxon>Ecdysozoa</taxon>
        <taxon>Arthropoda</taxon>
        <taxon>Hexapoda</taxon>
        <taxon>Insecta</taxon>
        <taxon>Pterygota</taxon>
        <taxon>Neoptera</taxon>
        <taxon>Endopterygota</taxon>
        <taxon>Lepidoptera</taxon>
        <taxon>Glossata</taxon>
        <taxon>Ditrysia</taxon>
        <taxon>Tineoidea</taxon>
        <taxon>Psychidae</taxon>
        <taxon>Oiketicinae</taxon>
        <taxon>Eumeta</taxon>
    </lineage>
</organism>
<accession>A0A4C1UKQ2</accession>
<dbReference type="Proteomes" id="UP000299102">
    <property type="component" value="Unassembled WGS sequence"/>
</dbReference>
<protein>
    <submittedName>
        <fullName evidence="1">Uncharacterized protein</fullName>
    </submittedName>
</protein>
<name>A0A4C1UKQ2_EUMVA</name>
<dbReference type="EMBL" id="BGZK01000188">
    <property type="protein sequence ID" value="GBP27053.1"/>
    <property type="molecule type" value="Genomic_DNA"/>
</dbReference>
<proteinExistence type="predicted"/>
<dbReference type="AlphaFoldDB" id="A0A4C1UKQ2"/>
<gene>
    <name evidence="1" type="ORF">EVAR_11289_1</name>
</gene>
<evidence type="ECO:0000313" key="1">
    <source>
        <dbReference type="EMBL" id="GBP27053.1"/>
    </source>
</evidence>